<dbReference type="SUPFAM" id="SSF52777">
    <property type="entry name" value="CoA-dependent acyltransferases"/>
    <property type="match status" value="1"/>
</dbReference>
<dbReference type="GO" id="GO:0031177">
    <property type="term" value="F:phosphopantetheine binding"/>
    <property type="evidence" value="ECO:0007669"/>
    <property type="project" value="TreeGrafter"/>
</dbReference>
<feature type="region of interest" description="Disordered" evidence="1">
    <location>
        <begin position="147"/>
        <end position="193"/>
    </location>
</feature>
<dbReference type="Pfam" id="PF13193">
    <property type="entry name" value="AMP-binding_C"/>
    <property type="match status" value="1"/>
</dbReference>
<dbReference type="InterPro" id="IPR020845">
    <property type="entry name" value="AMP-binding_CS"/>
</dbReference>
<dbReference type="Pfam" id="PF00550">
    <property type="entry name" value="PP-binding"/>
    <property type="match status" value="1"/>
</dbReference>
<protein>
    <submittedName>
        <fullName evidence="3">Amino acid adenylation domain-containing protein</fullName>
    </submittedName>
</protein>
<sequence length="853" mass="89214">MTVETRPDTAGDARAFWTRMLQAGGATAAPRWTADPRPGTAVHDEPLRTEAVAAAAAATATGPEAALLAAHAAVLAALSGDAEVTAGVPAAPGGPSRPVPLAVSGTWADLARDAEAVLAGLRAHPGIDPVALAAELGTAVPAFGTVLDPVPSADRPEPGRAPSGDDGGRRPGALGRTGSRGLRVPGAEAAGPERPAVRVGLAGDRLRLEYRLDHLDAAAAARIAGYHVAALGLAAAGPDAPVRPSALVGPAERAHQLDELAGHPRPLPDRRPHQLLADRAAAAPDEIVAEHAGVTLTRAELDARVNRVARTLLERGLQPEDVVAVVTERDLDWLVAVPAVLRAGGAYLPIEPHFPPERIARTLRRAGCRRVLTSPGARENLDVADPDVTVCTVEEAVAASADASDPAVDVPADALAYLYFTSGSTGEPKGAMCEHAGMLNHLFAKIEDLELGPGCVVAQTAPQCFDISLWQLLAGPLAGGRTLLVEQDAILDVRRFVELLTDRRVTVAQLVPSYLEVVLTYLEQHPTPLPDLRMVSATGEALKKELVERWFRVLPDVPLVNAYGLTETSDDTNHAVLRSTPDGDRVPLGPPVPGVRVYVVDEDVAPVPLGAPGEIVFSGVCVGRGYIGDPERTAAAFGLDPHRPGERLYRSGDHGRWRPDGQLEFLGRRDTQVKIRGFRIELGEVENALLRAPGVRDACVVVAAAHGGPQLVAFHAGEGPDQAEVRARLAATLPAYMVPDAVHRLDRLPVTPNGKIDRKALAARAAAAPAEPPPARTGRAAGPAEQRVLDAVARVLDLPADAVSPSDHFVELGGSSLSAVKLVIALDRTVTVRDVLDHPVLSDLAGLVPADPN</sequence>
<feature type="compositionally biased region" description="Low complexity" evidence="1">
    <location>
        <begin position="184"/>
        <end position="193"/>
    </location>
</feature>
<dbReference type="InterPro" id="IPR025110">
    <property type="entry name" value="AMP-bd_C"/>
</dbReference>
<dbReference type="PROSITE" id="PS50075">
    <property type="entry name" value="CARRIER"/>
    <property type="match status" value="1"/>
</dbReference>
<accession>A0A1I5DYU9</accession>
<proteinExistence type="predicted"/>
<dbReference type="CDD" id="cd05930">
    <property type="entry name" value="A_NRPS"/>
    <property type="match status" value="1"/>
</dbReference>
<gene>
    <name evidence="3" type="ORF">SAMN05216207_102818</name>
</gene>
<dbReference type="SUPFAM" id="SSF47336">
    <property type="entry name" value="ACP-like"/>
    <property type="match status" value="1"/>
</dbReference>
<dbReference type="NCBIfam" id="TIGR01733">
    <property type="entry name" value="AA-adenyl-dom"/>
    <property type="match status" value="1"/>
</dbReference>
<organism evidence="3 4">
    <name type="scientific">Pseudonocardia ammonioxydans</name>
    <dbReference type="NCBI Taxonomy" id="260086"/>
    <lineage>
        <taxon>Bacteria</taxon>
        <taxon>Bacillati</taxon>
        <taxon>Actinomycetota</taxon>
        <taxon>Actinomycetes</taxon>
        <taxon>Pseudonocardiales</taxon>
        <taxon>Pseudonocardiaceae</taxon>
        <taxon>Pseudonocardia</taxon>
    </lineage>
</organism>
<dbReference type="InterPro" id="IPR010071">
    <property type="entry name" value="AA_adenyl_dom"/>
</dbReference>
<feature type="domain" description="Carrier" evidence="2">
    <location>
        <begin position="782"/>
        <end position="853"/>
    </location>
</feature>
<dbReference type="EMBL" id="FOUY01000028">
    <property type="protein sequence ID" value="SFO04260.1"/>
    <property type="molecule type" value="Genomic_DNA"/>
</dbReference>
<dbReference type="Pfam" id="PF00501">
    <property type="entry name" value="AMP-binding"/>
    <property type="match status" value="1"/>
</dbReference>
<dbReference type="Gene3D" id="3.30.300.30">
    <property type="match status" value="1"/>
</dbReference>
<dbReference type="PROSITE" id="PS00455">
    <property type="entry name" value="AMP_BINDING"/>
    <property type="match status" value="1"/>
</dbReference>
<dbReference type="InterPro" id="IPR000873">
    <property type="entry name" value="AMP-dep_synth/lig_dom"/>
</dbReference>
<dbReference type="AlphaFoldDB" id="A0A1I5DYU9"/>
<dbReference type="GO" id="GO:0044550">
    <property type="term" value="P:secondary metabolite biosynthetic process"/>
    <property type="evidence" value="ECO:0007669"/>
    <property type="project" value="TreeGrafter"/>
</dbReference>
<evidence type="ECO:0000313" key="4">
    <source>
        <dbReference type="Proteomes" id="UP000199614"/>
    </source>
</evidence>
<keyword evidence="4" id="KW-1185">Reference proteome</keyword>
<dbReference type="Gene3D" id="3.30.559.30">
    <property type="entry name" value="Nonribosomal peptide synthetase, condensation domain"/>
    <property type="match status" value="1"/>
</dbReference>
<reference evidence="3 4" key="1">
    <citation type="submission" date="2016-10" db="EMBL/GenBank/DDBJ databases">
        <authorList>
            <person name="de Groot N.N."/>
        </authorList>
    </citation>
    <scope>NUCLEOTIDE SEQUENCE [LARGE SCALE GENOMIC DNA]</scope>
    <source>
        <strain evidence="3 4">CGMCC 4.1877</strain>
    </source>
</reference>
<dbReference type="STRING" id="260086.SAMN05216207_102818"/>
<evidence type="ECO:0000256" key="1">
    <source>
        <dbReference type="SAM" id="MobiDB-lite"/>
    </source>
</evidence>
<dbReference type="GO" id="GO:0005737">
    <property type="term" value="C:cytoplasm"/>
    <property type="evidence" value="ECO:0007669"/>
    <property type="project" value="TreeGrafter"/>
</dbReference>
<dbReference type="Proteomes" id="UP000199614">
    <property type="component" value="Unassembled WGS sequence"/>
</dbReference>
<dbReference type="RefSeq" id="WP_177238656.1">
    <property type="nucleotide sequence ID" value="NZ_FOUY01000028.1"/>
</dbReference>
<dbReference type="PANTHER" id="PTHR45527">
    <property type="entry name" value="NONRIBOSOMAL PEPTIDE SYNTHETASE"/>
    <property type="match status" value="1"/>
</dbReference>
<dbReference type="InterPro" id="IPR045851">
    <property type="entry name" value="AMP-bd_C_sf"/>
</dbReference>
<evidence type="ECO:0000259" key="2">
    <source>
        <dbReference type="PROSITE" id="PS50075"/>
    </source>
</evidence>
<name>A0A1I5DYU9_PSUAM</name>
<dbReference type="Gene3D" id="3.40.50.980">
    <property type="match status" value="2"/>
</dbReference>
<dbReference type="InterPro" id="IPR009081">
    <property type="entry name" value="PP-bd_ACP"/>
</dbReference>
<dbReference type="GO" id="GO:0043041">
    <property type="term" value="P:amino acid activation for nonribosomal peptide biosynthetic process"/>
    <property type="evidence" value="ECO:0007669"/>
    <property type="project" value="TreeGrafter"/>
</dbReference>
<evidence type="ECO:0000313" key="3">
    <source>
        <dbReference type="EMBL" id="SFO04260.1"/>
    </source>
</evidence>
<dbReference type="InterPro" id="IPR036736">
    <property type="entry name" value="ACP-like_sf"/>
</dbReference>
<dbReference type="Gene3D" id="2.30.38.10">
    <property type="entry name" value="Luciferase, Domain 3"/>
    <property type="match status" value="1"/>
</dbReference>
<dbReference type="Gene3D" id="1.10.1200.10">
    <property type="entry name" value="ACP-like"/>
    <property type="match status" value="1"/>
</dbReference>
<feature type="region of interest" description="Disordered" evidence="1">
    <location>
        <begin position="763"/>
        <end position="783"/>
    </location>
</feature>
<dbReference type="PANTHER" id="PTHR45527:SF1">
    <property type="entry name" value="FATTY ACID SYNTHASE"/>
    <property type="match status" value="1"/>
</dbReference>
<dbReference type="SUPFAM" id="SSF56801">
    <property type="entry name" value="Acetyl-CoA synthetase-like"/>
    <property type="match status" value="1"/>
</dbReference>